<name>A0A0D2E8R2_9EURO</name>
<organism evidence="3 4">
    <name type="scientific">Exophiala xenobiotica</name>
    <dbReference type="NCBI Taxonomy" id="348802"/>
    <lineage>
        <taxon>Eukaryota</taxon>
        <taxon>Fungi</taxon>
        <taxon>Dikarya</taxon>
        <taxon>Ascomycota</taxon>
        <taxon>Pezizomycotina</taxon>
        <taxon>Eurotiomycetes</taxon>
        <taxon>Chaetothyriomycetidae</taxon>
        <taxon>Chaetothyriales</taxon>
        <taxon>Herpotrichiellaceae</taxon>
        <taxon>Exophiala</taxon>
    </lineage>
</organism>
<sequence>MCHSSKRQAGPSPAHCHQSTWSSDRGNCHNNSMLSGHCKHADTLPPNQHCTCKEYEQDYYLQAYSRRPPGTVHPAIGIPLSIVTCGLSCAAFGIYRGVKENRAAKMHAKAQQAMSQARQPVVTEQVTDAYARPSPVALKAEMAGDDFVDASYGSERGHSISTDLSAASYISSSMRKVDNVSEADGNPLTPPPGYNEKVWDKNL</sequence>
<keyword evidence="4" id="KW-1185">Reference proteome</keyword>
<gene>
    <name evidence="3" type="ORF">PV05_10499</name>
</gene>
<evidence type="ECO:0000313" key="4">
    <source>
        <dbReference type="Proteomes" id="UP000054342"/>
    </source>
</evidence>
<accession>A0A0D2E8R2</accession>
<feature type="region of interest" description="Disordered" evidence="1">
    <location>
        <begin position="180"/>
        <end position="203"/>
    </location>
</feature>
<dbReference type="RefSeq" id="XP_013312397.1">
    <property type="nucleotide sequence ID" value="XM_013456943.1"/>
</dbReference>
<keyword evidence="2" id="KW-1133">Transmembrane helix</keyword>
<evidence type="ECO:0000256" key="2">
    <source>
        <dbReference type="SAM" id="Phobius"/>
    </source>
</evidence>
<feature type="transmembrane region" description="Helical" evidence="2">
    <location>
        <begin position="75"/>
        <end position="95"/>
    </location>
</feature>
<dbReference type="EMBL" id="KN847322">
    <property type="protein sequence ID" value="KIW51813.1"/>
    <property type="molecule type" value="Genomic_DNA"/>
</dbReference>
<dbReference type="GeneID" id="25332407"/>
<keyword evidence="2" id="KW-0812">Transmembrane</keyword>
<dbReference type="HOGENOM" id="CLU_1235027_0_0_1"/>
<reference evidence="3 4" key="1">
    <citation type="submission" date="2015-01" db="EMBL/GenBank/DDBJ databases">
        <title>The Genome Sequence of Exophiala xenobiotica CBS118157.</title>
        <authorList>
            <consortium name="The Broad Institute Genomics Platform"/>
            <person name="Cuomo C."/>
            <person name="de Hoog S."/>
            <person name="Gorbushina A."/>
            <person name="Stielow B."/>
            <person name="Teixiera M."/>
            <person name="Abouelleil A."/>
            <person name="Chapman S.B."/>
            <person name="Priest M."/>
            <person name="Young S.K."/>
            <person name="Wortman J."/>
            <person name="Nusbaum C."/>
            <person name="Birren B."/>
        </authorList>
    </citation>
    <scope>NUCLEOTIDE SEQUENCE [LARGE SCALE GENOMIC DNA]</scope>
    <source>
        <strain evidence="3 4">CBS 118157</strain>
    </source>
</reference>
<protein>
    <submittedName>
        <fullName evidence="3">Uncharacterized protein</fullName>
    </submittedName>
</protein>
<dbReference type="OrthoDB" id="4117674at2759"/>
<keyword evidence="2" id="KW-0472">Membrane</keyword>
<evidence type="ECO:0000313" key="3">
    <source>
        <dbReference type="EMBL" id="KIW51813.1"/>
    </source>
</evidence>
<dbReference type="Proteomes" id="UP000054342">
    <property type="component" value="Unassembled WGS sequence"/>
</dbReference>
<dbReference type="AlphaFoldDB" id="A0A0D2E8R2"/>
<proteinExistence type="predicted"/>
<evidence type="ECO:0000256" key="1">
    <source>
        <dbReference type="SAM" id="MobiDB-lite"/>
    </source>
</evidence>